<protein>
    <submittedName>
        <fullName evidence="2">Uncharacterized protein</fullName>
    </submittedName>
</protein>
<proteinExistence type="predicted"/>
<dbReference type="AlphaFoldDB" id="A0A9D8KDK1"/>
<keyword evidence="1" id="KW-1133">Transmembrane helix</keyword>
<keyword evidence="1" id="KW-0472">Membrane</keyword>
<reference evidence="2" key="2">
    <citation type="submission" date="2021-01" db="EMBL/GenBank/DDBJ databases">
        <authorList>
            <person name="Hahn C.R."/>
            <person name="Youssef N.H."/>
            <person name="Elshahed M."/>
        </authorList>
    </citation>
    <scope>NUCLEOTIDE SEQUENCE</scope>
    <source>
        <strain evidence="2">Zod_Metabat.24</strain>
    </source>
</reference>
<evidence type="ECO:0000256" key="1">
    <source>
        <dbReference type="SAM" id="Phobius"/>
    </source>
</evidence>
<accession>A0A9D8KDK1</accession>
<name>A0A9D8KDK1_9DELT</name>
<dbReference type="EMBL" id="JAFGIX010000019">
    <property type="protein sequence ID" value="MBN1572280.1"/>
    <property type="molecule type" value="Genomic_DNA"/>
</dbReference>
<evidence type="ECO:0000313" key="3">
    <source>
        <dbReference type="Proteomes" id="UP000809273"/>
    </source>
</evidence>
<comment type="caution">
    <text evidence="2">The sequence shown here is derived from an EMBL/GenBank/DDBJ whole genome shotgun (WGS) entry which is preliminary data.</text>
</comment>
<reference evidence="2" key="1">
    <citation type="journal article" date="2021" name="Environ. Microbiol.">
        <title>Genomic characterization of three novel Desulfobacterota classes expand the metabolic and phylogenetic diversity of the phylum.</title>
        <authorList>
            <person name="Murphy C.L."/>
            <person name="Biggerstaff J."/>
            <person name="Eichhorn A."/>
            <person name="Ewing E."/>
            <person name="Shahan R."/>
            <person name="Soriano D."/>
            <person name="Stewart S."/>
            <person name="VanMol K."/>
            <person name="Walker R."/>
            <person name="Walters P."/>
            <person name="Elshahed M.S."/>
            <person name="Youssef N.H."/>
        </authorList>
    </citation>
    <scope>NUCLEOTIDE SEQUENCE</scope>
    <source>
        <strain evidence="2">Zod_Metabat.24</strain>
    </source>
</reference>
<feature type="transmembrane region" description="Helical" evidence="1">
    <location>
        <begin position="6"/>
        <end position="26"/>
    </location>
</feature>
<feature type="transmembrane region" description="Helical" evidence="1">
    <location>
        <begin position="33"/>
        <end position="52"/>
    </location>
</feature>
<dbReference type="Proteomes" id="UP000809273">
    <property type="component" value="Unassembled WGS sequence"/>
</dbReference>
<organism evidence="2 3">
    <name type="scientific">Candidatus Zymogenus saltonus</name>
    <dbReference type="NCBI Taxonomy" id="2844893"/>
    <lineage>
        <taxon>Bacteria</taxon>
        <taxon>Deltaproteobacteria</taxon>
        <taxon>Candidatus Zymogenia</taxon>
        <taxon>Candidatus Zymogeniales</taxon>
        <taxon>Candidatus Zymogenaceae</taxon>
        <taxon>Candidatus Zymogenus</taxon>
    </lineage>
</organism>
<evidence type="ECO:0000313" key="2">
    <source>
        <dbReference type="EMBL" id="MBN1572280.1"/>
    </source>
</evidence>
<sequence>MKIEKWITSEIPFLVLLTFLLMGIIVEVKLNRLDLLTANLPLISLMIIYLAFRKWDI</sequence>
<keyword evidence="1" id="KW-0812">Transmembrane</keyword>
<gene>
    <name evidence="2" type="ORF">JW984_03695</name>
</gene>